<name>A0AAV7Z2C1_9EUKA</name>
<proteinExistence type="predicted"/>
<organism evidence="2 3">
    <name type="scientific">Anaeramoeba flamelloides</name>
    <dbReference type="NCBI Taxonomy" id="1746091"/>
    <lineage>
        <taxon>Eukaryota</taxon>
        <taxon>Metamonada</taxon>
        <taxon>Anaeramoebidae</taxon>
        <taxon>Anaeramoeba</taxon>
    </lineage>
</organism>
<evidence type="ECO:0000313" key="3">
    <source>
        <dbReference type="Proteomes" id="UP001146793"/>
    </source>
</evidence>
<evidence type="ECO:0000313" key="2">
    <source>
        <dbReference type="EMBL" id="KAJ3435139.1"/>
    </source>
</evidence>
<evidence type="ECO:0000256" key="1">
    <source>
        <dbReference type="SAM" id="MobiDB-lite"/>
    </source>
</evidence>
<dbReference type="Proteomes" id="UP001146793">
    <property type="component" value="Unassembled WGS sequence"/>
</dbReference>
<protein>
    <submittedName>
        <fullName evidence="2">Spartin</fullName>
    </submittedName>
</protein>
<accession>A0AAV7Z2C1</accession>
<dbReference type="AlphaFoldDB" id="A0AAV7Z2C1"/>
<gene>
    <name evidence="2" type="ORF">M0812_02270</name>
</gene>
<feature type="compositionally biased region" description="Basic and acidic residues" evidence="1">
    <location>
        <begin position="181"/>
        <end position="194"/>
    </location>
</feature>
<feature type="region of interest" description="Disordered" evidence="1">
    <location>
        <begin position="147"/>
        <end position="194"/>
    </location>
</feature>
<feature type="compositionally biased region" description="Basic and acidic residues" evidence="1">
    <location>
        <begin position="147"/>
        <end position="156"/>
    </location>
</feature>
<reference evidence="2" key="1">
    <citation type="submission" date="2022-08" db="EMBL/GenBank/DDBJ databases">
        <title>Novel sulphate-reducing endosymbionts in the free-living metamonad Anaeramoeba.</title>
        <authorList>
            <person name="Jerlstrom-Hultqvist J."/>
            <person name="Cepicka I."/>
            <person name="Gallot-Lavallee L."/>
            <person name="Salas-Leiva D."/>
            <person name="Curtis B.A."/>
            <person name="Zahonova K."/>
            <person name="Pipaliya S."/>
            <person name="Dacks J."/>
            <person name="Roger A.J."/>
        </authorList>
    </citation>
    <scope>NUCLEOTIDE SEQUENCE</scope>
    <source>
        <strain evidence="2">Busselton2</strain>
    </source>
</reference>
<comment type="caution">
    <text evidence="2">The sequence shown here is derived from an EMBL/GenBank/DDBJ whole genome shotgun (WGS) entry which is preliminary data.</text>
</comment>
<sequence>MARISLTADEMILCSIEDFSIKIKERKKVYQVDKLHYVVPENDFFFGFAIRGGIDASNILVGSTLETSGCIFEKKYGKDVGDVAKNVTSSVKNLYKAKNEIKKIKTSSIQKIIKKKSKTVVKNNLNEKQNTNNEIKKNVNVNEIKQDGRGEMEENNKQNQNENQNESRDENQNIIINESGNKNENENENKESKK</sequence>
<dbReference type="EMBL" id="JANTQA010000042">
    <property type="protein sequence ID" value="KAJ3435139.1"/>
    <property type="molecule type" value="Genomic_DNA"/>
</dbReference>